<accession>A0A5B9EFR2</accession>
<dbReference type="RefSeq" id="WP_147649936.1">
    <property type="nucleotide sequence ID" value="NZ_CP042806.1"/>
</dbReference>
<evidence type="ECO:0000313" key="3">
    <source>
        <dbReference type="Proteomes" id="UP000321820"/>
    </source>
</evidence>
<dbReference type="Proteomes" id="UP000321820">
    <property type="component" value="Chromosome"/>
</dbReference>
<gene>
    <name evidence="2" type="ORF">FTW19_23135</name>
</gene>
<feature type="transmembrane region" description="Helical" evidence="1">
    <location>
        <begin position="49"/>
        <end position="69"/>
    </location>
</feature>
<organism evidence="2 3">
    <name type="scientific">Terriglobus albidus</name>
    <dbReference type="NCBI Taxonomy" id="1592106"/>
    <lineage>
        <taxon>Bacteria</taxon>
        <taxon>Pseudomonadati</taxon>
        <taxon>Acidobacteriota</taxon>
        <taxon>Terriglobia</taxon>
        <taxon>Terriglobales</taxon>
        <taxon>Acidobacteriaceae</taxon>
        <taxon>Terriglobus</taxon>
    </lineage>
</organism>
<dbReference type="EMBL" id="CP042806">
    <property type="protein sequence ID" value="QEE30629.1"/>
    <property type="molecule type" value="Genomic_DNA"/>
</dbReference>
<proteinExistence type="predicted"/>
<keyword evidence="1" id="KW-0812">Transmembrane</keyword>
<evidence type="ECO:0000256" key="1">
    <source>
        <dbReference type="SAM" id="Phobius"/>
    </source>
</evidence>
<dbReference type="AlphaFoldDB" id="A0A5B9EFR2"/>
<sequence length="77" mass="8379">MLQRWWKNAGASAGSGVLLLLLPKCPLCLAAYLAVWMGAGAAMSIATQAKPVLELLFVASLILLAIRFWRQPRRVVS</sequence>
<name>A0A5B9EFR2_9BACT</name>
<protein>
    <submittedName>
        <fullName evidence="2">Uncharacterized protein</fullName>
    </submittedName>
</protein>
<dbReference type="KEGG" id="talb:FTW19_23135"/>
<keyword evidence="3" id="KW-1185">Reference proteome</keyword>
<evidence type="ECO:0000313" key="2">
    <source>
        <dbReference type="EMBL" id="QEE30629.1"/>
    </source>
</evidence>
<keyword evidence="1" id="KW-0472">Membrane</keyword>
<reference evidence="2 3" key="1">
    <citation type="submission" date="2019-08" db="EMBL/GenBank/DDBJ databases">
        <title>Complete genome sequence of Terriglobus albidus strain ORNL.</title>
        <authorList>
            <person name="Podar M."/>
        </authorList>
    </citation>
    <scope>NUCLEOTIDE SEQUENCE [LARGE SCALE GENOMIC DNA]</scope>
    <source>
        <strain evidence="2 3">ORNL</strain>
    </source>
</reference>
<keyword evidence="1" id="KW-1133">Transmembrane helix</keyword>